<proteinExistence type="predicted"/>
<feature type="region of interest" description="Disordered" evidence="1">
    <location>
        <begin position="417"/>
        <end position="457"/>
    </location>
</feature>
<dbReference type="EMBL" id="CADCWG010000156">
    <property type="protein sequence ID" value="CAA9559215.1"/>
    <property type="molecule type" value="Genomic_DNA"/>
</dbReference>
<evidence type="ECO:0008006" key="4">
    <source>
        <dbReference type="Google" id="ProtNLM"/>
    </source>
</evidence>
<dbReference type="AlphaFoldDB" id="A0A6J4UU39"/>
<dbReference type="Gene3D" id="2.120.10.60">
    <property type="entry name" value="Tricorn protease N-terminal domain"/>
    <property type="match status" value="1"/>
</dbReference>
<accession>A0A6J4UU39</accession>
<reference evidence="3" key="1">
    <citation type="submission" date="2020-02" db="EMBL/GenBank/DDBJ databases">
        <authorList>
            <person name="Meier V. D."/>
        </authorList>
    </citation>
    <scope>NUCLEOTIDE SEQUENCE</scope>
    <source>
        <strain evidence="3">AVDCRST_MAG49</strain>
    </source>
</reference>
<feature type="chain" id="PRO_5026975875" description="TolB protein, periplasmic protein involved in the tonb-independent uptake of group A colicins" evidence="2">
    <location>
        <begin position="24"/>
        <end position="457"/>
    </location>
</feature>
<dbReference type="Gene3D" id="2.120.10.30">
    <property type="entry name" value="TolB, C-terminal domain"/>
    <property type="match status" value="1"/>
</dbReference>
<feature type="signal peptide" evidence="2">
    <location>
        <begin position="1"/>
        <end position="23"/>
    </location>
</feature>
<sequence>MPGATGALAVVFALLLAGCGGEASPPDERRFANEEPPTVDPSLQPTATATRPPATSPAGVAAAPAVSPEALLVARGAPRRLYFLQGQDLWTAAPDGTDARRLLSGGGEGTAVRAFAAAPNGARVAALVVGPAEGDAPEKGEAATLVVLEASGNEVRRVEDIQAATGVASARAVSLDWSPQGDHLLVTFAGGGLVDVPSDGAPRLLVDAARAPLPEDAAWSPAGDAVAYTSRGDPAAALTLFVAPAGGGEPVAVAPGDDRPGRAVASFAWLPDGSGLLYVGGPAGEPSRASELYRVATDGTGRSLVATAQEAAPVAGISEMVPSPDGRAVAFAVVRPGDQGPVFDGVWVQPLAGGRAAELPLPGGASASDLVWTSLGLVWRSTPDSGGTPVAAEDDAPFALLRIDTAGLPIEIYRGVPAAAGTPGASPAAGSGGTPSPVASPDSSTPPAPPEPSAPQG</sequence>
<evidence type="ECO:0000256" key="1">
    <source>
        <dbReference type="SAM" id="MobiDB-lite"/>
    </source>
</evidence>
<evidence type="ECO:0000256" key="2">
    <source>
        <dbReference type="SAM" id="SignalP"/>
    </source>
</evidence>
<feature type="compositionally biased region" description="Low complexity" evidence="1">
    <location>
        <begin position="45"/>
        <end position="62"/>
    </location>
</feature>
<feature type="compositionally biased region" description="Low complexity" evidence="1">
    <location>
        <begin position="417"/>
        <end position="443"/>
    </location>
</feature>
<feature type="region of interest" description="Disordered" evidence="1">
    <location>
        <begin position="22"/>
        <end position="62"/>
    </location>
</feature>
<dbReference type="InterPro" id="IPR011042">
    <property type="entry name" value="6-blade_b-propeller_TolB-like"/>
</dbReference>
<organism evidence="3">
    <name type="scientific">uncultured Thermomicrobiales bacterium</name>
    <dbReference type="NCBI Taxonomy" id="1645740"/>
    <lineage>
        <taxon>Bacteria</taxon>
        <taxon>Pseudomonadati</taxon>
        <taxon>Thermomicrobiota</taxon>
        <taxon>Thermomicrobia</taxon>
        <taxon>Thermomicrobiales</taxon>
        <taxon>environmental samples</taxon>
    </lineage>
</organism>
<keyword evidence="2" id="KW-0732">Signal</keyword>
<evidence type="ECO:0000313" key="3">
    <source>
        <dbReference type="EMBL" id="CAA9559215.1"/>
    </source>
</evidence>
<feature type="compositionally biased region" description="Pro residues" evidence="1">
    <location>
        <begin position="444"/>
        <end position="457"/>
    </location>
</feature>
<name>A0A6J4UU39_9BACT</name>
<protein>
    <recommendedName>
        <fullName evidence="4">TolB protein, periplasmic protein involved in the tonb-independent uptake of group A colicins</fullName>
    </recommendedName>
</protein>
<gene>
    <name evidence="3" type="ORF">AVDCRST_MAG49-2405</name>
</gene>
<dbReference type="SUPFAM" id="SSF82171">
    <property type="entry name" value="DPP6 N-terminal domain-like"/>
    <property type="match status" value="1"/>
</dbReference>